<evidence type="ECO:0000259" key="3">
    <source>
        <dbReference type="PROSITE" id="PS50921"/>
    </source>
</evidence>
<dbReference type="InterPro" id="IPR029016">
    <property type="entry name" value="GAF-like_dom_sf"/>
</dbReference>
<dbReference type="InterPro" id="IPR005561">
    <property type="entry name" value="ANTAR"/>
</dbReference>
<proteinExistence type="predicted"/>
<name>A0A919IGC0_9ACTN</name>
<dbReference type="AlphaFoldDB" id="A0A919IGC0"/>
<dbReference type="Pfam" id="PF13185">
    <property type="entry name" value="GAF_2"/>
    <property type="match status" value="1"/>
</dbReference>
<keyword evidence="5" id="KW-1185">Reference proteome</keyword>
<evidence type="ECO:0000313" key="5">
    <source>
        <dbReference type="Proteomes" id="UP000619479"/>
    </source>
</evidence>
<gene>
    <name evidence="4" type="ORF">Acy02nite_17230</name>
</gene>
<protein>
    <recommendedName>
        <fullName evidence="3">ANTAR domain-containing protein</fullName>
    </recommendedName>
</protein>
<comment type="caution">
    <text evidence="4">The sequence shown here is derived from an EMBL/GenBank/DDBJ whole genome shotgun (WGS) entry which is preliminary data.</text>
</comment>
<sequence>MQGPLAAALETLAGTPDDQPTIDEQLNTVAQLAADRVIGIDYASITAFRNDAYVTMAASSELALAVDEAQYADDDGPCMQSLRDAAPVTVKDIAATMSWPGFRKAAENMGLHASVSIPLTAGSGKTIAVLNLYARDADSVAPLIAGLAIIYDPARTRPYEVPASVAAGADELLAGCAAALSVHATIQRAVGIIMARTRCEAADAYATLRIEAADAGVALPSAAAGIIQQAGNRD</sequence>
<dbReference type="PROSITE" id="PS50921">
    <property type="entry name" value="ANTAR"/>
    <property type="match status" value="1"/>
</dbReference>
<dbReference type="InterPro" id="IPR036388">
    <property type="entry name" value="WH-like_DNA-bd_sf"/>
</dbReference>
<evidence type="ECO:0000313" key="4">
    <source>
        <dbReference type="EMBL" id="GID63842.1"/>
    </source>
</evidence>
<keyword evidence="2" id="KW-0804">Transcription</keyword>
<dbReference type="GO" id="GO:0003723">
    <property type="term" value="F:RNA binding"/>
    <property type="evidence" value="ECO:0007669"/>
    <property type="project" value="InterPro"/>
</dbReference>
<feature type="domain" description="ANTAR" evidence="3">
    <location>
        <begin position="166"/>
        <end position="227"/>
    </location>
</feature>
<dbReference type="Proteomes" id="UP000619479">
    <property type="component" value="Unassembled WGS sequence"/>
</dbReference>
<evidence type="ECO:0000256" key="2">
    <source>
        <dbReference type="ARBA" id="ARBA00023163"/>
    </source>
</evidence>
<evidence type="ECO:0000256" key="1">
    <source>
        <dbReference type="ARBA" id="ARBA00023015"/>
    </source>
</evidence>
<organism evidence="4 5">
    <name type="scientific">Actinoplanes cyaneus</name>
    <dbReference type="NCBI Taxonomy" id="52696"/>
    <lineage>
        <taxon>Bacteria</taxon>
        <taxon>Bacillati</taxon>
        <taxon>Actinomycetota</taxon>
        <taxon>Actinomycetes</taxon>
        <taxon>Micromonosporales</taxon>
        <taxon>Micromonosporaceae</taxon>
        <taxon>Actinoplanes</taxon>
    </lineage>
</organism>
<keyword evidence="1" id="KW-0805">Transcription regulation</keyword>
<dbReference type="Gene3D" id="3.30.450.40">
    <property type="match status" value="1"/>
</dbReference>
<dbReference type="Pfam" id="PF03861">
    <property type="entry name" value="ANTAR"/>
    <property type="match status" value="1"/>
</dbReference>
<dbReference type="InterPro" id="IPR003018">
    <property type="entry name" value="GAF"/>
</dbReference>
<accession>A0A919IGC0</accession>
<dbReference type="Gene3D" id="1.10.10.10">
    <property type="entry name" value="Winged helix-like DNA-binding domain superfamily/Winged helix DNA-binding domain"/>
    <property type="match status" value="1"/>
</dbReference>
<reference evidence="4" key="1">
    <citation type="submission" date="2021-01" db="EMBL/GenBank/DDBJ databases">
        <title>Whole genome shotgun sequence of Actinoplanes cyaneus NBRC 14990.</title>
        <authorList>
            <person name="Komaki H."/>
            <person name="Tamura T."/>
        </authorList>
    </citation>
    <scope>NUCLEOTIDE SEQUENCE</scope>
    <source>
        <strain evidence="4">NBRC 14990</strain>
    </source>
</reference>
<dbReference type="SUPFAM" id="SSF55781">
    <property type="entry name" value="GAF domain-like"/>
    <property type="match status" value="1"/>
</dbReference>
<dbReference type="SMART" id="SM01012">
    <property type="entry name" value="ANTAR"/>
    <property type="match status" value="1"/>
</dbReference>
<dbReference type="EMBL" id="BOMH01000013">
    <property type="protein sequence ID" value="GID63842.1"/>
    <property type="molecule type" value="Genomic_DNA"/>
</dbReference>